<organism evidence="2 3">
    <name type="scientific">Polyplax serrata</name>
    <name type="common">Common mouse louse</name>
    <dbReference type="NCBI Taxonomy" id="468196"/>
    <lineage>
        <taxon>Eukaryota</taxon>
        <taxon>Metazoa</taxon>
        <taxon>Ecdysozoa</taxon>
        <taxon>Arthropoda</taxon>
        <taxon>Hexapoda</taxon>
        <taxon>Insecta</taxon>
        <taxon>Pterygota</taxon>
        <taxon>Neoptera</taxon>
        <taxon>Paraneoptera</taxon>
        <taxon>Psocodea</taxon>
        <taxon>Troctomorpha</taxon>
        <taxon>Phthiraptera</taxon>
        <taxon>Anoplura</taxon>
        <taxon>Polyplacidae</taxon>
        <taxon>Polyplax</taxon>
    </lineage>
</organism>
<protein>
    <submittedName>
        <fullName evidence="2">Uncharacterized protein</fullName>
    </submittedName>
</protein>
<evidence type="ECO:0000256" key="1">
    <source>
        <dbReference type="SAM" id="MobiDB-lite"/>
    </source>
</evidence>
<reference evidence="2 3" key="1">
    <citation type="submission" date="2023-10" db="EMBL/GenBank/DDBJ databases">
        <title>Genomes of two closely related lineages of the louse Polyplax serrata with different host specificities.</title>
        <authorList>
            <person name="Martinu J."/>
            <person name="Tarabai H."/>
            <person name="Stefka J."/>
            <person name="Hypsa V."/>
        </authorList>
    </citation>
    <scope>NUCLEOTIDE SEQUENCE [LARGE SCALE GENOMIC DNA]</scope>
    <source>
        <strain evidence="2">HR10_N</strain>
    </source>
</reference>
<sequence>MAGKRSSVDVIIASTSESAIALLQEEASSLAIMARFEAAGFVRNGCVGASPMRLCRGFSSLSSEVAGLLAGIPPIDLLATARKRSFQELHGREGRRNRRRRQRDAAVEDDVKRAWIRRLETTDVGQPGGGLAVALLGMLCPSGILSSGYRSLRHGVSLPFCPHRSREESRLLVLRPRSGQCEPPVPRVPKVDSRPRGVAKAPVPDRGRGRSRGLVLEQRPAEDRFGPRGLDAFSDFCEAVLSVKEETERQRERAGLKGRSKRRRRRGRPPDWEADSEPETGAKSPRLVTVSGRIHARSLGLGRTTQLAALINLGLIDSDGNVAENYQDPLRAAASKVMALTLVSELTEGLECKVKIVEEEEEDLGVELTKDCNSLNQGILNLCIIEKKTFTDKDFWYYKNKTLISVVQLDYMGQLVFETAHKKVKPFKIYNLSTAHMCLSQLAWLYKVRLRNVEFNGNTCEYFRDIALISFDSFALKEICAITPYNKFIRLWDLRDYNGDFIFRSIA</sequence>
<dbReference type="EMBL" id="JAWJWE010000017">
    <property type="protein sequence ID" value="KAK6630103.1"/>
    <property type="molecule type" value="Genomic_DNA"/>
</dbReference>
<evidence type="ECO:0000313" key="3">
    <source>
        <dbReference type="Proteomes" id="UP001372834"/>
    </source>
</evidence>
<accession>A0AAN8NXN8</accession>
<evidence type="ECO:0000313" key="2">
    <source>
        <dbReference type="EMBL" id="KAK6630103.1"/>
    </source>
</evidence>
<feature type="region of interest" description="Disordered" evidence="1">
    <location>
        <begin position="247"/>
        <end position="287"/>
    </location>
</feature>
<name>A0AAN8NXN8_POLSC</name>
<dbReference type="Proteomes" id="UP001372834">
    <property type="component" value="Unassembled WGS sequence"/>
</dbReference>
<dbReference type="AlphaFoldDB" id="A0AAN8NXN8"/>
<gene>
    <name evidence="2" type="ORF">RUM43_015067</name>
</gene>
<feature type="region of interest" description="Disordered" evidence="1">
    <location>
        <begin position="181"/>
        <end position="221"/>
    </location>
</feature>
<comment type="caution">
    <text evidence="2">The sequence shown here is derived from an EMBL/GenBank/DDBJ whole genome shotgun (WGS) entry which is preliminary data.</text>
</comment>
<proteinExistence type="predicted"/>
<feature type="compositionally biased region" description="Basic residues" evidence="1">
    <location>
        <begin position="256"/>
        <end position="267"/>
    </location>
</feature>